<keyword evidence="11" id="KW-1185">Reference proteome</keyword>
<dbReference type="CDD" id="cd00519">
    <property type="entry name" value="Lipase_3"/>
    <property type="match status" value="1"/>
</dbReference>
<keyword evidence="6" id="KW-0809">Transit peptide</keyword>
<evidence type="ECO:0000313" key="11">
    <source>
        <dbReference type="Proteomes" id="UP000295252"/>
    </source>
</evidence>
<keyword evidence="7" id="KW-0442">Lipid degradation</keyword>
<dbReference type="AlphaFoldDB" id="A0A068UL67"/>
<dbReference type="OMA" id="LILTTHM"/>
<dbReference type="InterPro" id="IPR002921">
    <property type="entry name" value="Fungal_lipase-type"/>
</dbReference>
<keyword evidence="3" id="KW-0150">Chloroplast</keyword>
<evidence type="ECO:0000259" key="9">
    <source>
        <dbReference type="Pfam" id="PF01764"/>
    </source>
</evidence>
<dbReference type="OrthoDB" id="426718at2759"/>
<organism evidence="10 11">
    <name type="scientific">Coffea canephora</name>
    <name type="common">Robusta coffee</name>
    <dbReference type="NCBI Taxonomy" id="49390"/>
    <lineage>
        <taxon>Eukaryota</taxon>
        <taxon>Viridiplantae</taxon>
        <taxon>Streptophyta</taxon>
        <taxon>Embryophyta</taxon>
        <taxon>Tracheophyta</taxon>
        <taxon>Spermatophyta</taxon>
        <taxon>Magnoliopsida</taxon>
        <taxon>eudicotyledons</taxon>
        <taxon>Gunneridae</taxon>
        <taxon>Pentapetalae</taxon>
        <taxon>asterids</taxon>
        <taxon>lamiids</taxon>
        <taxon>Gentianales</taxon>
        <taxon>Rubiaceae</taxon>
        <taxon>Ixoroideae</taxon>
        <taxon>Gardenieae complex</taxon>
        <taxon>Bertiereae - Coffeeae clade</taxon>
        <taxon>Coffeeae</taxon>
        <taxon>Coffea</taxon>
    </lineage>
</organism>
<comment type="similarity">
    <text evidence="2">Belongs to the AB hydrolase superfamily. Lipase family.</text>
</comment>
<evidence type="ECO:0000256" key="8">
    <source>
        <dbReference type="ARBA" id="ARBA00023098"/>
    </source>
</evidence>
<dbReference type="GO" id="GO:0016042">
    <property type="term" value="P:lipid catabolic process"/>
    <property type="evidence" value="ECO:0007669"/>
    <property type="project" value="UniProtKB-KW"/>
</dbReference>
<dbReference type="Gramene" id="CDP09265">
    <property type="protein sequence ID" value="CDP09265"/>
    <property type="gene ID" value="GSCOC_T00028526001"/>
</dbReference>
<dbReference type="InterPro" id="IPR029058">
    <property type="entry name" value="AB_hydrolase_fold"/>
</dbReference>
<dbReference type="EMBL" id="HG739121">
    <property type="protein sequence ID" value="CDP09265.1"/>
    <property type="molecule type" value="Genomic_DNA"/>
</dbReference>
<dbReference type="GO" id="GO:0009507">
    <property type="term" value="C:chloroplast"/>
    <property type="evidence" value="ECO:0007669"/>
    <property type="project" value="UniProtKB-SubCell"/>
</dbReference>
<keyword evidence="4" id="KW-0934">Plastid</keyword>
<dbReference type="PANTHER" id="PTHR31403">
    <property type="entry name" value="PHOSPHOLIPASE A1-IBETA2, CHLOROPLASTIC"/>
    <property type="match status" value="1"/>
</dbReference>
<evidence type="ECO:0000256" key="4">
    <source>
        <dbReference type="ARBA" id="ARBA00022640"/>
    </source>
</evidence>
<dbReference type="SUPFAM" id="SSF53474">
    <property type="entry name" value="alpha/beta-Hydrolases"/>
    <property type="match status" value="1"/>
</dbReference>
<reference evidence="11" key="1">
    <citation type="journal article" date="2014" name="Science">
        <title>The coffee genome provides insight into the convergent evolution of caffeine biosynthesis.</title>
        <authorList>
            <person name="Denoeud F."/>
            <person name="Carretero-Paulet L."/>
            <person name="Dereeper A."/>
            <person name="Droc G."/>
            <person name="Guyot R."/>
            <person name="Pietrella M."/>
            <person name="Zheng C."/>
            <person name="Alberti A."/>
            <person name="Anthony F."/>
            <person name="Aprea G."/>
            <person name="Aury J.M."/>
            <person name="Bento P."/>
            <person name="Bernard M."/>
            <person name="Bocs S."/>
            <person name="Campa C."/>
            <person name="Cenci A."/>
            <person name="Combes M.C."/>
            <person name="Crouzillat D."/>
            <person name="Da Silva C."/>
            <person name="Daddiego L."/>
            <person name="De Bellis F."/>
            <person name="Dussert S."/>
            <person name="Garsmeur O."/>
            <person name="Gayraud T."/>
            <person name="Guignon V."/>
            <person name="Jahn K."/>
            <person name="Jamilloux V."/>
            <person name="Joet T."/>
            <person name="Labadie K."/>
            <person name="Lan T."/>
            <person name="Leclercq J."/>
            <person name="Lepelley M."/>
            <person name="Leroy T."/>
            <person name="Li L.T."/>
            <person name="Librado P."/>
            <person name="Lopez L."/>
            <person name="Munoz A."/>
            <person name="Noel B."/>
            <person name="Pallavicini A."/>
            <person name="Perrotta G."/>
            <person name="Poncet V."/>
            <person name="Pot D."/>
            <person name="Priyono X."/>
            <person name="Rigoreau M."/>
            <person name="Rouard M."/>
            <person name="Rozas J."/>
            <person name="Tranchant-Dubreuil C."/>
            <person name="VanBuren R."/>
            <person name="Zhang Q."/>
            <person name="Andrade A.C."/>
            <person name="Argout X."/>
            <person name="Bertrand B."/>
            <person name="de Kochko A."/>
            <person name="Graziosi G."/>
            <person name="Henry R.J."/>
            <person name="Jayarama X."/>
            <person name="Ming R."/>
            <person name="Nagai C."/>
            <person name="Rounsley S."/>
            <person name="Sankoff D."/>
            <person name="Giuliano G."/>
            <person name="Albert V.A."/>
            <person name="Wincker P."/>
            <person name="Lashermes P."/>
        </authorList>
    </citation>
    <scope>NUCLEOTIDE SEQUENCE [LARGE SCALE GENOMIC DNA]</scope>
    <source>
        <strain evidence="11">cv. DH200-94</strain>
    </source>
</reference>
<name>A0A068UL67_COFCA</name>
<keyword evidence="8" id="KW-0443">Lipid metabolism</keyword>
<dbReference type="GO" id="GO:0047714">
    <property type="term" value="F:galactolipase activity"/>
    <property type="evidence" value="ECO:0007669"/>
    <property type="project" value="UniProtKB-ARBA"/>
</dbReference>
<evidence type="ECO:0000256" key="6">
    <source>
        <dbReference type="ARBA" id="ARBA00022946"/>
    </source>
</evidence>
<dbReference type="InParanoid" id="A0A068UL67"/>
<dbReference type="GO" id="GO:0008970">
    <property type="term" value="F:phospholipase A1 activity"/>
    <property type="evidence" value="ECO:0007669"/>
    <property type="project" value="UniProtKB-ARBA"/>
</dbReference>
<dbReference type="PANTHER" id="PTHR31403:SF7">
    <property type="entry name" value="PHOSPHOLIPASE A1-IGAMMA3, CHLOROPLASTIC"/>
    <property type="match status" value="1"/>
</dbReference>
<evidence type="ECO:0000256" key="7">
    <source>
        <dbReference type="ARBA" id="ARBA00022963"/>
    </source>
</evidence>
<accession>A0A068UL67</accession>
<comment type="subcellular location">
    <subcellularLocation>
        <location evidence="1">Plastid</location>
        <location evidence="1">Chloroplast</location>
    </subcellularLocation>
</comment>
<dbReference type="FunFam" id="3.40.50.1820:FF:000065">
    <property type="entry name" value="Phospholipase A1-II 3"/>
    <property type="match status" value="1"/>
</dbReference>
<proteinExistence type="inferred from homology"/>
<keyword evidence="5" id="KW-0378">Hydrolase</keyword>
<sequence length="502" mass="58277">MAFIRFSFNIPMNKSHEPQWPSATWKTIETSNLFFLKQSFSPKKSIRKLIKCASVSRLTSEVKEAQEYAQDSRTFNQVWREIQGCYHWEGLLDPMNSHLRQEIIRYGEFAQACYDSFDFDPHSKYCGTCKYQPADFFDKLDMADRGYQMRRYLYATSNIDLPKFFQKSNMSSIWSQHANWMGYVAVTVDEDEIKRLGRRDILISWRGTVTYLEWIHDLKDFLHPAHFRDDPSIKIESGFFDLYTTKENTCKYCSFSAREQVLAEVNRLIQRYEGEELSITITGHSLGAALALLSAYDIAEMKLNITKTGTKKIPITVFSFAGPRVGNLRFKERCDELGVKVLRIVNVHDKVPTVPGIITNEKFQYQKYIEEVISFPWSYAHVGVELALDHTHSPFLKANSDLGCAHNLEAHLHLVDGFHGRGRPFRLVTKRDIALVNKDSDFLKRDYGVPPKWRQDENKGMVRNSDGRWVLPERPRVEAHPADTAHHFEQVLKYARSGFELL</sequence>
<feature type="domain" description="Fungal lipase-type" evidence="9">
    <location>
        <begin position="203"/>
        <end position="357"/>
    </location>
</feature>
<dbReference type="Gene3D" id="3.40.50.1820">
    <property type="entry name" value="alpha/beta hydrolase"/>
    <property type="match status" value="1"/>
</dbReference>
<evidence type="ECO:0000256" key="1">
    <source>
        <dbReference type="ARBA" id="ARBA00004229"/>
    </source>
</evidence>
<dbReference type="Pfam" id="PF01764">
    <property type="entry name" value="Lipase_3"/>
    <property type="match status" value="1"/>
</dbReference>
<gene>
    <name evidence="10" type="ORF">GSCOC_T00028526001</name>
</gene>
<dbReference type="Proteomes" id="UP000295252">
    <property type="component" value="Chromosome I"/>
</dbReference>
<evidence type="ECO:0000256" key="5">
    <source>
        <dbReference type="ARBA" id="ARBA00022801"/>
    </source>
</evidence>
<dbReference type="FunCoup" id="A0A068UL67">
    <property type="interactions" value="46"/>
</dbReference>
<evidence type="ECO:0000256" key="2">
    <source>
        <dbReference type="ARBA" id="ARBA00010701"/>
    </source>
</evidence>
<dbReference type="PhylomeDB" id="A0A068UL67"/>
<protein>
    <recommendedName>
        <fullName evidence="9">Fungal lipase-type domain-containing protein</fullName>
    </recommendedName>
</protein>
<evidence type="ECO:0000313" key="10">
    <source>
        <dbReference type="EMBL" id="CDP09265.1"/>
    </source>
</evidence>
<evidence type="ECO:0000256" key="3">
    <source>
        <dbReference type="ARBA" id="ARBA00022528"/>
    </source>
</evidence>